<dbReference type="SUPFAM" id="SSF52172">
    <property type="entry name" value="CheY-like"/>
    <property type="match status" value="1"/>
</dbReference>
<dbReference type="Gene3D" id="3.40.50.2300">
    <property type="match status" value="1"/>
</dbReference>
<dbReference type="InterPro" id="IPR039420">
    <property type="entry name" value="WalR-like"/>
</dbReference>
<dbReference type="PANTHER" id="PTHR43214">
    <property type="entry name" value="TWO-COMPONENT RESPONSE REGULATOR"/>
    <property type="match status" value="1"/>
</dbReference>
<accession>A0A3E1RB93</accession>
<keyword evidence="4 9" id="KW-0238">DNA-binding</keyword>
<dbReference type="SMART" id="SM00421">
    <property type="entry name" value="HTH_LUXR"/>
    <property type="match status" value="1"/>
</dbReference>
<dbReference type="GO" id="GO:0000160">
    <property type="term" value="P:phosphorelay signal transduction system"/>
    <property type="evidence" value="ECO:0007669"/>
    <property type="project" value="UniProtKB-KW"/>
</dbReference>
<dbReference type="RefSeq" id="WP_117177730.1">
    <property type="nucleotide sequence ID" value="NZ_QFZK01000007.1"/>
</dbReference>
<evidence type="ECO:0000256" key="6">
    <source>
        <dbReference type="PROSITE-ProRule" id="PRU00169"/>
    </source>
</evidence>
<feature type="domain" description="Response regulatory" evidence="8">
    <location>
        <begin position="7"/>
        <end position="123"/>
    </location>
</feature>
<dbReference type="AlphaFoldDB" id="A0A3E1RB93"/>
<dbReference type="InterPro" id="IPR001789">
    <property type="entry name" value="Sig_transdc_resp-reg_receiver"/>
</dbReference>
<evidence type="ECO:0000256" key="1">
    <source>
        <dbReference type="ARBA" id="ARBA00022553"/>
    </source>
</evidence>
<evidence type="ECO:0000259" key="8">
    <source>
        <dbReference type="PROSITE" id="PS50110"/>
    </source>
</evidence>
<name>A0A3E1RB93_9BURK</name>
<proteinExistence type="predicted"/>
<gene>
    <name evidence="9" type="ORF">DIC66_12670</name>
</gene>
<dbReference type="Gene3D" id="1.10.10.10">
    <property type="entry name" value="Winged helix-like DNA-binding domain superfamily/Winged helix DNA-binding domain"/>
    <property type="match status" value="1"/>
</dbReference>
<dbReference type="PANTHER" id="PTHR43214:SF44">
    <property type="entry name" value="TWO-COMPONENT RESPONSE REGULATOR"/>
    <property type="match status" value="1"/>
</dbReference>
<keyword evidence="1 6" id="KW-0597">Phosphoprotein</keyword>
<keyword evidence="2" id="KW-0902">Two-component regulatory system</keyword>
<dbReference type="PROSITE" id="PS50043">
    <property type="entry name" value="HTH_LUXR_2"/>
    <property type="match status" value="1"/>
</dbReference>
<evidence type="ECO:0000256" key="5">
    <source>
        <dbReference type="ARBA" id="ARBA00023163"/>
    </source>
</evidence>
<dbReference type="FunFam" id="3.40.50.2300:FF:000018">
    <property type="entry name" value="DNA-binding transcriptional regulator NtrC"/>
    <property type="match status" value="1"/>
</dbReference>
<keyword evidence="5" id="KW-0804">Transcription</keyword>
<evidence type="ECO:0000256" key="3">
    <source>
        <dbReference type="ARBA" id="ARBA00023015"/>
    </source>
</evidence>
<keyword evidence="10" id="KW-1185">Reference proteome</keyword>
<dbReference type="GO" id="GO:0006355">
    <property type="term" value="P:regulation of DNA-templated transcription"/>
    <property type="evidence" value="ECO:0007669"/>
    <property type="project" value="InterPro"/>
</dbReference>
<evidence type="ECO:0000313" key="10">
    <source>
        <dbReference type="Proteomes" id="UP000260665"/>
    </source>
</evidence>
<dbReference type="InterPro" id="IPR000792">
    <property type="entry name" value="Tscrpt_reg_LuxR_C"/>
</dbReference>
<feature type="modified residue" description="4-aspartylphosphate" evidence="6">
    <location>
        <position position="58"/>
    </location>
</feature>
<comment type="caution">
    <text evidence="9">The sequence shown here is derived from an EMBL/GenBank/DDBJ whole genome shotgun (WGS) entry which is preliminary data.</text>
</comment>
<evidence type="ECO:0000313" key="9">
    <source>
        <dbReference type="EMBL" id="RFO96491.1"/>
    </source>
</evidence>
<dbReference type="OrthoDB" id="9802186at2"/>
<dbReference type="GO" id="GO:0003677">
    <property type="term" value="F:DNA binding"/>
    <property type="evidence" value="ECO:0007669"/>
    <property type="project" value="UniProtKB-KW"/>
</dbReference>
<dbReference type="SUPFAM" id="SSF46894">
    <property type="entry name" value="C-terminal effector domain of the bipartite response regulators"/>
    <property type="match status" value="1"/>
</dbReference>
<dbReference type="Pfam" id="PF00196">
    <property type="entry name" value="GerE"/>
    <property type="match status" value="1"/>
</dbReference>
<dbReference type="EMBL" id="QFZK01000007">
    <property type="protein sequence ID" value="RFO96491.1"/>
    <property type="molecule type" value="Genomic_DNA"/>
</dbReference>
<dbReference type="InterPro" id="IPR036388">
    <property type="entry name" value="WH-like_DNA-bd_sf"/>
</dbReference>
<organism evidence="9 10">
    <name type="scientific">Rhodoferax lacus</name>
    <dbReference type="NCBI Taxonomy" id="2184758"/>
    <lineage>
        <taxon>Bacteria</taxon>
        <taxon>Pseudomonadati</taxon>
        <taxon>Pseudomonadota</taxon>
        <taxon>Betaproteobacteria</taxon>
        <taxon>Burkholderiales</taxon>
        <taxon>Comamonadaceae</taxon>
        <taxon>Rhodoferax</taxon>
    </lineage>
</organism>
<evidence type="ECO:0000256" key="4">
    <source>
        <dbReference type="ARBA" id="ARBA00023125"/>
    </source>
</evidence>
<evidence type="ECO:0000256" key="2">
    <source>
        <dbReference type="ARBA" id="ARBA00023012"/>
    </source>
</evidence>
<keyword evidence="3" id="KW-0805">Transcription regulation</keyword>
<dbReference type="Proteomes" id="UP000260665">
    <property type="component" value="Unassembled WGS sequence"/>
</dbReference>
<sequence length="212" mass="23294">MQNELLHIYIVDDDEAVRRSLGSLLLSRLSDCSVKTFDSGESFLAGAQLDANGVLVLDLRMQGLSGLDVFQQLQQRQSPLVVVFLSGHGDIPVAVRAMQQGAVSWLEKPCSDDKLMETIARAKAQAASIAVARRARLQAQQLWAKVTAREKQVAPLVAQGLSSKECAQRLTQEDPDNPIDYRTVEAHRAKIFAKLELANSNALQVFLRDNGL</sequence>
<dbReference type="InterPro" id="IPR016032">
    <property type="entry name" value="Sig_transdc_resp-reg_C-effctor"/>
</dbReference>
<dbReference type="SMART" id="SM00448">
    <property type="entry name" value="REC"/>
    <property type="match status" value="1"/>
</dbReference>
<dbReference type="Pfam" id="PF00072">
    <property type="entry name" value="Response_reg"/>
    <property type="match status" value="1"/>
</dbReference>
<dbReference type="PROSITE" id="PS50110">
    <property type="entry name" value="RESPONSE_REGULATORY"/>
    <property type="match status" value="1"/>
</dbReference>
<protein>
    <submittedName>
        <fullName evidence="9">DNA-binding response regulator</fullName>
    </submittedName>
</protein>
<reference evidence="9 10" key="1">
    <citation type="submission" date="2018-05" db="EMBL/GenBank/DDBJ databases">
        <title>Rhodoferax soyangensis sp.nov., isolated from an oligotrophic freshwater lake.</title>
        <authorList>
            <person name="Park M."/>
        </authorList>
    </citation>
    <scope>NUCLEOTIDE SEQUENCE [LARGE SCALE GENOMIC DNA]</scope>
    <source>
        <strain evidence="9 10">IMCC26218</strain>
    </source>
</reference>
<feature type="domain" description="HTH luxR-type" evidence="7">
    <location>
        <begin position="139"/>
        <end position="211"/>
    </location>
</feature>
<dbReference type="InterPro" id="IPR011006">
    <property type="entry name" value="CheY-like_superfamily"/>
</dbReference>
<evidence type="ECO:0000259" key="7">
    <source>
        <dbReference type="PROSITE" id="PS50043"/>
    </source>
</evidence>